<dbReference type="Proteomes" id="UP000637578">
    <property type="component" value="Unassembled WGS sequence"/>
</dbReference>
<evidence type="ECO:0000313" key="1">
    <source>
        <dbReference type="EMBL" id="GGM45290.1"/>
    </source>
</evidence>
<protein>
    <submittedName>
        <fullName evidence="1">Uncharacterized protein</fullName>
    </submittedName>
</protein>
<dbReference type="AlphaFoldDB" id="A0A8J3FTE4"/>
<evidence type="ECO:0000313" key="2">
    <source>
        <dbReference type="Proteomes" id="UP000637578"/>
    </source>
</evidence>
<organism evidence="1 2">
    <name type="scientific">Longimycelium tulufanense</name>
    <dbReference type="NCBI Taxonomy" id="907463"/>
    <lineage>
        <taxon>Bacteria</taxon>
        <taxon>Bacillati</taxon>
        <taxon>Actinomycetota</taxon>
        <taxon>Actinomycetes</taxon>
        <taxon>Pseudonocardiales</taxon>
        <taxon>Pseudonocardiaceae</taxon>
        <taxon>Longimycelium</taxon>
    </lineage>
</organism>
<reference evidence="1" key="2">
    <citation type="submission" date="2020-09" db="EMBL/GenBank/DDBJ databases">
        <authorList>
            <person name="Sun Q."/>
            <person name="Zhou Y."/>
        </authorList>
    </citation>
    <scope>NUCLEOTIDE SEQUENCE</scope>
    <source>
        <strain evidence="1">CGMCC 4.5737</strain>
    </source>
</reference>
<reference evidence="1" key="1">
    <citation type="journal article" date="2014" name="Int. J. Syst. Evol. Microbiol.">
        <title>Complete genome sequence of Corynebacterium casei LMG S-19264T (=DSM 44701T), isolated from a smear-ripened cheese.</title>
        <authorList>
            <consortium name="US DOE Joint Genome Institute (JGI-PGF)"/>
            <person name="Walter F."/>
            <person name="Albersmeier A."/>
            <person name="Kalinowski J."/>
            <person name="Ruckert C."/>
        </authorList>
    </citation>
    <scope>NUCLEOTIDE SEQUENCE</scope>
    <source>
        <strain evidence="1">CGMCC 4.5737</strain>
    </source>
</reference>
<gene>
    <name evidence="1" type="ORF">GCM10012275_15420</name>
</gene>
<keyword evidence="2" id="KW-1185">Reference proteome</keyword>
<name>A0A8J3FTE4_9PSEU</name>
<proteinExistence type="predicted"/>
<accession>A0A8J3FTE4</accession>
<dbReference type="EMBL" id="BMMK01000004">
    <property type="protein sequence ID" value="GGM45290.1"/>
    <property type="molecule type" value="Genomic_DNA"/>
</dbReference>
<sequence length="57" mass="6519">MHLRVAGQVRRVQVLDRTAQILNEDGTPFSSPILLSESGIFVNYDSNPRTYYFFVEA</sequence>
<comment type="caution">
    <text evidence="1">The sequence shown here is derived from an EMBL/GenBank/DDBJ whole genome shotgun (WGS) entry which is preliminary data.</text>
</comment>